<accession>A0A068SG04</accession>
<evidence type="ECO:0000256" key="1">
    <source>
        <dbReference type="SAM" id="Coils"/>
    </source>
</evidence>
<feature type="region of interest" description="Disordered" evidence="2">
    <location>
        <begin position="1"/>
        <end position="42"/>
    </location>
</feature>
<proteinExistence type="predicted"/>
<dbReference type="EMBL" id="CBTN010000156">
    <property type="protein sequence ID" value="CDH61214.1"/>
    <property type="molecule type" value="Genomic_DNA"/>
</dbReference>
<feature type="compositionally biased region" description="Basic and acidic residues" evidence="2">
    <location>
        <begin position="28"/>
        <end position="42"/>
    </location>
</feature>
<gene>
    <name evidence="3" type="ORF">LCOR_11994.1</name>
</gene>
<dbReference type="VEuPathDB" id="FungiDB:LCOR_11994.1"/>
<evidence type="ECO:0000313" key="3">
    <source>
        <dbReference type="EMBL" id="CDH61214.1"/>
    </source>
</evidence>
<evidence type="ECO:0000313" key="4">
    <source>
        <dbReference type="Proteomes" id="UP000027586"/>
    </source>
</evidence>
<reference evidence="3" key="1">
    <citation type="submission" date="2013-08" db="EMBL/GenBank/DDBJ databases">
        <title>Gene expansion shapes genome architecture in the human pathogen Lichtheimia corymbifera: an evolutionary genomics analysis in the ancient terrestrial Mucorales (Mucoromycotina).</title>
        <authorList>
            <person name="Schwartze V.U."/>
            <person name="Winter S."/>
            <person name="Shelest E."/>
            <person name="Marcet-Houben M."/>
            <person name="Horn F."/>
            <person name="Wehner S."/>
            <person name="Hoffmann K."/>
            <person name="Riege K."/>
            <person name="Sammeth M."/>
            <person name="Nowrousian M."/>
            <person name="Valiante V."/>
            <person name="Linde J."/>
            <person name="Jacobsen I.D."/>
            <person name="Marz M."/>
            <person name="Brakhage A.A."/>
            <person name="Gabaldon T."/>
            <person name="Bocker S."/>
            <person name="Voigt K."/>
        </authorList>
    </citation>
    <scope>NUCLEOTIDE SEQUENCE [LARGE SCALE GENOMIC DNA]</scope>
    <source>
        <strain evidence="3">FSU 9682</strain>
    </source>
</reference>
<dbReference type="Proteomes" id="UP000027586">
    <property type="component" value="Unassembled WGS sequence"/>
</dbReference>
<evidence type="ECO:0000256" key="2">
    <source>
        <dbReference type="SAM" id="MobiDB-lite"/>
    </source>
</evidence>
<keyword evidence="1" id="KW-0175">Coiled coil</keyword>
<name>A0A068SG04_9FUNG</name>
<dbReference type="OrthoDB" id="10650412at2759"/>
<sequence length="348" mass="40337">MSSNKPASPTPMDVDKSPKENPTGNHVQEQKQKPTDPRMRKALEAYKKMVADVEKREQVYNDVALCDDVEPLEKKRKMLELKEAQDNLESSKKLWRKQHPQRLEFLSLEEAEQEKERREARDKAQQHVVPKDLPVLQIAGGYKWNPQKVVHNSAAAFVCAFERELSAHGLPIEKHWKRLLSRAMNDPQYLWLKDQMASMEQPITWKAISTQIITKYDTHVQRYKAMRRVVRMQQGANEPLNSYVVKFQQLSLEADMPPGLLLNIIFLSSLQPKYAEQALLAIVNRDGSDMPDDLEEVCQIVAAMKLAEVGEKREADRTQGNPHPQKRLKSKNKRCDYCKRHWEPGHRC</sequence>
<dbReference type="AlphaFoldDB" id="A0A068SG04"/>
<feature type="coiled-coil region" evidence="1">
    <location>
        <begin position="74"/>
        <end position="123"/>
    </location>
</feature>
<comment type="caution">
    <text evidence="3">The sequence shown here is derived from an EMBL/GenBank/DDBJ whole genome shotgun (WGS) entry which is preliminary data.</text>
</comment>
<keyword evidence="4" id="KW-1185">Reference proteome</keyword>
<feature type="region of interest" description="Disordered" evidence="2">
    <location>
        <begin position="311"/>
        <end position="330"/>
    </location>
</feature>
<organism evidence="3 4">
    <name type="scientific">Lichtheimia corymbifera JMRC:FSU:9682</name>
    <dbReference type="NCBI Taxonomy" id="1263082"/>
    <lineage>
        <taxon>Eukaryota</taxon>
        <taxon>Fungi</taxon>
        <taxon>Fungi incertae sedis</taxon>
        <taxon>Mucoromycota</taxon>
        <taxon>Mucoromycotina</taxon>
        <taxon>Mucoromycetes</taxon>
        <taxon>Mucorales</taxon>
        <taxon>Lichtheimiaceae</taxon>
        <taxon>Lichtheimia</taxon>
    </lineage>
</organism>
<evidence type="ECO:0008006" key="5">
    <source>
        <dbReference type="Google" id="ProtNLM"/>
    </source>
</evidence>
<protein>
    <recommendedName>
        <fullName evidence="5">Retrotransposon gag domain-containing protein</fullName>
    </recommendedName>
</protein>